<proteinExistence type="predicted"/>
<gene>
    <name evidence="2" type="ORF">SSV_0943</name>
</gene>
<organism evidence="2 3">
    <name type="scientific">Streptococcus sanguinis</name>
    <dbReference type="NCBI Taxonomy" id="1305"/>
    <lineage>
        <taxon>Bacteria</taxon>
        <taxon>Bacillati</taxon>
        <taxon>Bacillota</taxon>
        <taxon>Bacilli</taxon>
        <taxon>Lactobacillales</taxon>
        <taxon>Streptococcaceae</taxon>
        <taxon>Streptococcus</taxon>
    </lineage>
</organism>
<reference evidence="2 3" key="1">
    <citation type="submission" date="2015-01" db="EMBL/GenBank/DDBJ databases">
        <authorList>
            <person name="Pelicic Vladimir"/>
        </authorList>
    </citation>
    <scope>NUCLEOTIDE SEQUENCE [LARGE SCALE GENOMIC DNA]</scope>
    <source>
        <strain evidence="2 3">2908</strain>
    </source>
</reference>
<evidence type="ECO:0000313" key="2">
    <source>
        <dbReference type="EMBL" id="CEL90243.1"/>
    </source>
</evidence>
<accession>A0A0B7GPX8</accession>
<keyword evidence="1" id="KW-0732">Signal</keyword>
<sequence>MRQEKKTKTMFNHRYWLGLPLASAATLAAALISTGTVQAENKSIPDWASRREVGIYDPSVPDIEDDPTIFDDSEPIKVPEAPKREYPEAFYDESGEIIKNRIVLHEGKYYLANQYGDTYKVQDDPAEQIPTNLKNSFYTSPTGKVYYFDEKGRRVINLYSVDGKQYFFDSYGEMAKNRFISYSEYTYYFGEDGTPYKNGLFKIGEYYYYFGEYGELYRETIVNYKGKTYYANWYGVVNIKDEEVTP</sequence>
<dbReference type="AlphaFoldDB" id="A0A0B7GPX8"/>
<feature type="chain" id="PRO_5002115310" description="Glucosyltransferase-I" evidence="1">
    <location>
        <begin position="40"/>
        <end position="246"/>
    </location>
</feature>
<dbReference type="Gene3D" id="2.10.270.10">
    <property type="entry name" value="Cholin Binding"/>
    <property type="match status" value="1"/>
</dbReference>
<dbReference type="Proteomes" id="UP000183504">
    <property type="component" value="Unassembled WGS sequence"/>
</dbReference>
<name>A0A0B7GPX8_STRSA</name>
<dbReference type="SUPFAM" id="SSF69360">
    <property type="entry name" value="Cell wall binding repeat"/>
    <property type="match status" value="1"/>
</dbReference>
<feature type="signal peptide" evidence="1">
    <location>
        <begin position="1"/>
        <end position="39"/>
    </location>
</feature>
<evidence type="ECO:0000256" key="1">
    <source>
        <dbReference type="SAM" id="SignalP"/>
    </source>
</evidence>
<evidence type="ECO:0000313" key="3">
    <source>
        <dbReference type="Proteomes" id="UP000183504"/>
    </source>
</evidence>
<dbReference type="EMBL" id="CDMW01000001">
    <property type="protein sequence ID" value="CEL90243.1"/>
    <property type="molecule type" value="Genomic_DNA"/>
</dbReference>
<protein>
    <recommendedName>
        <fullName evidence="4">Glucosyltransferase-I</fullName>
    </recommendedName>
</protein>
<evidence type="ECO:0008006" key="4">
    <source>
        <dbReference type="Google" id="ProtNLM"/>
    </source>
</evidence>
<dbReference type="RefSeq" id="WP_072073895.1">
    <property type="nucleotide sequence ID" value="NZ_CDMW01000001.1"/>
</dbReference>